<feature type="compositionally biased region" description="Basic residues" evidence="1">
    <location>
        <begin position="12"/>
        <end position="21"/>
    </location>
</feature>
<name>A0AAD1W9X8_PELCU</name>
<dbReference type="EMBL" id="OW240917">
    <property type="protein sequence ID" value="CAH2299590.1"/>
    <property type="molecule type" value="Genomic_DNA"/>
</dbReference>
<reference evidence="2" key="1">
    <citation type="submission" date="2022-03" db="EMBL/GenBank/DDBJ databases">
        <authorList>
            <person name="Alioto T."/>
            <person name="Alioto T."/>
            <person name="Gomez Garrido J."/>
        </authorList>
    </citation>
    <scope>NUCLEOTIDE SEQUENCE</scope>
</reference>
<dbReference type="Proteomes" id="UP001295444">
    <property type="component" value="Chromosome 06"/>
</dbReference>
<evidence type="ECO:0000313" key="3">
    <source>
        <dbReference type="Proteomes" id="UP001295444"/>
    </source>
</evidence>
<proteinExistence type="predicted"/>
<evidence type="ECO:0000256" key="1">
    <source>
        <dbReference type="SAM" id="MobiDB-lite"/>
    </source>
</evidence>
<feature type="region of interest" description="Disordered" evidence="1">
    <location>
        <begin position="58"/>
        <end position="111"/>
    </location>
</feature>
<evidence type="ECO:0000313" key="2">
    <source>
        <dbReference type="EMBL" id="CAH2299590.1"/>
    </source>
</evidence>
<keyword evidence="3" id="KW-1185">Reference proteome</keyword>
<protein>
    <submittedName>
        <fullName evidence="2">Uncharacterized protein</fullName>
    </submittedName>
</protein>
<accession>A0AAD1W9X8</accession>
<feature type="non-terminal residue" evidence="2">
    <location>
        <position position="1"/>
    </location>
</feature>
<feature type="region of interest" description="Disordered" evidence="1">
    <location>
        <begin position="1"/>
        <end position="28"/>
    </location>
</feature>
<dbReference type="AlphaFoldDB" id="A0AAD1W9X8"/>
<gene>
    <name evidence="2" type="ORF">PECUL_23A003426</name>
</gene>
<sequence>AVYRGRSLAAKQPRRVQHKLPRLGMKNGVYHPEIGTYGPQLIQIKPGGGCCTRRYLSRTSTTSERPNEACGLPRAEPGRGGRSPGSQAEGGHPEQHSPPPPWTDRCHPGPH</sequence>
<organism evidence="2 3">
    <name type="scientific">Pelobates cultripes</name>
    <name type="common">Western spadefoot toad</name>
    <dbReference type="NCBI Taxonomy" id="61616"/>
    <lineage>
        <taxon>Eukaryota</taxon>
        <taxon>Metazoa</taxon>
        <taxon>Chordata</taxon>
        <taxon>Craniata</taxon>
        <taxon>Vertebrata</taxon>
        <taxon>Euteleostomi</taxon>
        <taxon>Amphibia</taxon>
        <taxon>Batrachia</taxon>
        <taxon>Anura</taxon>
        <taxon>Pelobatoidea</taxon>
        <taxon>Pelobatidae</taxon>
        <taxon>Pelobates</taxon>
    </lineage>
</organism>